<evidence type="ECO:0000313" key="6">
    <source>
        <dbReference type="EMBL" id="RBO80142.1"/>
    </source>
</evidence>
<name>A0A366CWS2_9GAMM</name>
<dbReference type="EMBL" id="QNRF01000008">
    <property type="protein sequence ID" value="RBO80142.1"/>
    <property type="molecule type" value="Genomic_DNA"/>
</dbReference>
<dbReference type="Gene3D" id="1.10.10.10">
    <property type="entry name" value="Winged helix-like DNA-binding domain superfamily/Winged helix DNA-binding domain"/>
    <property type="match status" value="1"/>
</dbReference>
<dbReference type="Proteomes" id="UP000252086">
    <property type="component" value="Unassembled WGS sequence"/>
</dbReference>
<dbReference type="PANTHER" id="PTHR30419">
    <property type="entry name" value="HTH-TYPE TRANSCRIPTIONAL REGULATOR YBHD"/>
    <property type="match status" value="1"/>
</dbReference>
<feature type="domain" description="HTH lysR-type" evidence="5">
    <location>
        <begin position="12"/>
        <end position="64"/>
    </location>
</feature>
<comment type="caution">
    <text evidence="6">The sequence shown here is derived from an EMBL/GenBank/DDBJ whole genome shotgun (WGS) entry which is preliminary data.</text>
</comment>
<dbReference type="GO" id="GO:0003677">
    <property type="term" value="F:DNA binding"/>
    <property type="evidence" value="ECO:0007669"/>
    <property type="project" value="UniProtKB-KW"/>
</dbReference>
<evidence type="ECO:0000259" key="5">
    <source>
        <dbReference type="PROSITE" id="PS50931"/>
    </source>
</evidence>
<dbReference type="PANTHER" id="PTHR30419:SF8">
    <property type="entry name" value="NITROGEN ASSIMILATION TRANSCRIPTIONAL ACTIVATOR-RELATED"/>
    <property type="match status" value="1"/>
</dbReference>
<dbReference type="GO" id="GO:0003700">
    <property type="term" value="F:DNA-binding transcription factor activity"/>
    <property type="evidence" value="ECO:0007669"/>
    <property type="project" value="InterPro"/>
</dbReference>
<protein>
    <submittedName>
        <fullName evidence="6">DNA-binding transcriptional LysR family regulator</fullName>
    </submittedName>
</protein>
<proteinExistence type="inferred from homology"/>
<dbReference type="InterPro" id="IPR000847">
    <property type="entry name" value="LysR_HTH_N"/>
</dbReference>
<dbReference type="Gene3D" id="3.40.190.290">
    <property type="match status" value="1"/>
</dbReference>
<accession>A0A366CWS2</accession>
<dbReference type="GO" id="GO:0005829">
    <property type="term" value="C:cytosol"/>
    <property type="evidence" value="ECO:0007669"/>
    <property type="project" value="TreeGrafter"/>
</dbReference>
<evidence type="ECO:0000256" key="3">
    <source>
        <dbReference type="ARBA" id="ARBA00023125"/>
    </source>
</evidence>
<gene>
    <name evidence="6" type="ORF">DFP76_1085</name>
</gene>
<dbReference type="InterPro" id="IPR050950">
    <property type="entry name" value="HTH-type_LysR_regulators"/>
</dbReference>
<organism evidence="6 7">
    <name type="scientific">Marinomonas aquiplantarum</name>
    <dbReference type="NCBI Taxonomy" id="491951"/>
    <lineage>
        <taxon>Bacteria</taxon>
        <taxon>Pseudomonadati</taxon>
        <taxon>Pseudomonadota</taxon>
        <taxon>Gammaproteobacteria</taxon>
        <taxon>Oceanospirillales</taxon>
        <taxon>Oceanospirillaceae</taxon>
        <taxon>Marinomonas</taxon>
    </lineage>
</organism>
<dbReference type="RefSeq" id="WP_113875236.1">
    <property type="nucleotide sequence ID" value="NZ_QNRF01000008.1"/>
</dbReference>
<dbReference type="PROSITE" id="PS50931">
    <property type="entry name" value="HTH_LYSR"/>
    <property type="match status" value="1"/>
</dbReference>
<dbReference type="PRINTS" id="PR00039">
    <property type="entry name" value="HTHLYSR"/>
</dbReference>
<evidence type="ECO:0000256" key="4">
    <source>
        <dbReference type="ARBA" id="ARBA00023163"/>
    </source>
</evidence>
<dbReference type="Pfam" id="PF00126">
    <property type="entry name" value="HTH_1"/>
    <property type="match status" value="1"/>
</dbReference>
<dbReference type="SUPFAM" id="SSF46785">
    <property type="entry name" value="Winged helix' DNA-binding domain"/>
    <property type="match status" value="1"/>
</dbReference>
<keyword evidence="3 6" id="KW-0238">DNA-binding</keyword>
<reference evidence="6 7" key="1">
    <citation type="submission" date="2018-06" db="EMBL/GenBank/DDBJ databases">
        <title>Genomic Encyclopedia of Type Strains, Phase III (KMG-III): the genomes of soil and plant-associated and newly described type strains.</title>
        <authorList>
            <person name="Whitman W."/>
        </authorList>
    </citation>
    <scope>NUCLEOTIDE SEQUENCE [LARGE SCALE GENOMIC DNA]</scope>
    <source>
        <strain evidence="6 7">CECT 7732</strain>
    </source>
</reference>
<evidence type="ECO:0000256" key="1">
    <source>
        <dbReference type="ARBA" id="ARBA00009437"/>
    </source>
</evidence>
<dbReference type="InterPro" id="IPR036390">
    <property type="entry name" value="WH_DNA-bd_sf"/>
</dbReference>
<dbReference type="SUPFAM" id="SSF53850">
    <property type="entry name" value="Periplasmic binding protein-like II"/>
    <property type="match status" value="1"/>
</dbReference>
<keyword evidence="4" id="KW-0804">Transcription</keyword>
<dbReference type="Pfam" id="PF03466">
    <property type="entry name" value="LysR_substrate"/>
    <property type="match status" value="1"/>
</dbReference>
<comment type="similarity">
    <text evidence="1">Belongs to the LysR transcriptional regulatory family.</text>
</comment>
<dbReference type="AlphaFoldDB" id="A0A366CWS2"/>
<sequence>MKASLRLQDTAIRYFLEVAQLGSISEASIRLNVASSAISRQIGSLEDILGATLFERQPRGMKLSAAGEMLATYARKNALESARVVAEIGALNGLEKGHINIACSEGFAMDFIPRTISNFRRQHDGIHFHLKVCAPGDVAKLVSHGESDIGITLSLSPTKDIKVEYRQPSPIMAVFHPSHPLAHKKSVSLSQLQPYPIALPEENTTVRQLFDICCSRLNLLFEPILESNHMATLSRFTSFGGSIHLSGEISMRHQIATQELIAVPIRDRGMDVRNIEVQTLSGRTLPNVVKVFLDYLIDKMKHEETIGC</sequence>
<dbReference type="OrthoDB" id="8839922at2"/>
<evidence type="ECO:0000313" key="7">
    <source>
        <dbReference type="Proteomes" id="UP000252086"/>
    </source>
</evidence>
<keyword evidence="2" id="KW-0805">Transcription regulation</keyword>
<evidence type="ECO:0000256" key="2">
    <source>
        <dbReference type="ARBA" id="ARBA00023015"/>
    </source>
</evidence>
<dbReference type="InterPro" id="IPR036388">
    <property type="entry name" value="WH-like_DNA-bd_sf"/>
</dbReference>
<dbReference type="InterPro" id="IPR005119">
    <property type="entry name" value="LysR_subst-bd"/>
</dbReference>
<keyword evidence="7" id="KW-1185">Reference proteome</keyword>